<dbReference type="SUPFAM" id="SSF74924">
    <property type="entry name" value="Cap-Gly domain"/>
    <property type="match status" value="1"/>
</dbReference>
<accession>T1J0J4</accession>
<dbReference type="InterPro" id="IPR000938">
    <property type="entry name" value="CAP-Gly_domain"/>
</dbReference>
<feature type="region of interest" description="Disordered" evidence="2">
    <location>
        <begin position="726"/>
        <end position="819"/>
    </location>
</feature>
<keyword evidence="1" id="KW-0175">Coiled coil</keyword>
<dbReference type="PROSITE" id="PS50245">
    <property type="entry name" value="CAP_GLY_2"/>
    <property type="match status" value="1"/>
</dbReference>
<dbReference type="EnsemblMetazoa" id="SMAR007044-RA">
    <property type="protein sequence ID" value="SMAR007044-PA"/>
    <property type="gene ID" value="SMAR007044"/>
</dbReference>
<dbReference type="SMART" id="SM01052">
    <property type="entry name" value="CAP_GLY"/>
    <property type="match status" value="1"/>
</dbReference>
<feature type="compositionally biased region" description="Polar residues" evidence="2">
    <location>
        <begin position="865"/>
        <end position="881"/>
    </location>
</feature>
<dbReference type="InterPro" id="IPR051293">
    <property type="entry name" value="MTUS1/CCDC69"/>
</dbReference>
<proteinExistence type="predicted"/>
<dbReference type="eggNOG" id="KOG4568">
    <property type="taxonomic scope" value="Eukaryota"/>
</dbReference>
<feature type="compositionally biased region" description="Polar residues" evidence="2">
    <location>
        <begin position="1702"/>
        <end position="1712"/>
    </location>
</feature>
<dbReference type="GO" id="GO:0008017">
    <property type="term" value="F:microtubule binding"/>
    <property type="evidence" value="ECO:0007669"/>
    <property type="project" value="TreeGrafter"/>
</dbReference>
<feature type="compositionally biased region" description="Polar residues" evidence="2">
    <location>
        <begin position="1462"/>
        <end position="1477"/>
    </location>
</feature>
<feature type="region of interest" description="Disordered" evidence="2">
    <location>
        <begin position="1540"/>
        <end position="1559"/>
    </location>
</feature>
<reference evidence="5" key="1">
    <citation type="submission" date="2011-05" db="EMBL/GenBank/DDBJ databases">
        <authorList>
            <person name="Richards S.R."/>
            <person name="Qu J."/>
            <person name="Jiang H."/>
            <person name="Jhangiani S.N."/>
            <person name="Agravi P."/>
            <person name="Goodspeed R."/>
            <person name="Gross S."/>
            <person name="Mandapat C."/>
            <person name="Jackson L."/>
            <person name="Mathew T."/>
            <person name="Pu L."/>
            <person name="Thornton R."/>
            <person name="Saada N."/>
            <person name="Wilczek-Boney K.B."/>
            <person name="Lee S."/>
            <person name="Kovar C."/>
            <person name="Wu Y."/>
            <person name="Scherer S.E."/>
            <person name="Worley K.C."/>
            <person name="Muzny D.M."/>
            <person name="Gibbs R."/>
        </authorList>
    </citation>
    <scope>NUCLEOTIDE SEQUENCE</scope>
    <source>
        <strain evidence="5">Brora</strain>
    </source>
</reference>
<reference evidence="4" key="2">
    <citation type="submission" date="2015-02" db="UniProtKB">
        <authorList>
            <consortium name="EnsemblMetazoa"/>
        </authorList>
    </citation>
    <scope>IDENTIFICATION</scope>
</reference>
<dbReference type="OMA" id="QERSHEC"/>
<feature type="region of interest" description="Disordered" evidence="2">
    <location>
        <begin position="1448"/>
        <end position="1483"/>
    </location>
</feature>
<feature type="compositionally biased region" description="Basic and acidic residues" evidence="2">
    <location>
        <begin position="728"/>
        <end position="744"/>
    </location>
</feature>
<dbReference type="EMBL" id="JH431735">
    <property type="status" value="NOT_ANNOTATED_CDS"/>
    <property type="molecule type" value="Genomic_DNA"/>
</dbReference>
<evidence type="ECO:0000259" key="3">
    <source>
        <dbReference type="PROSITE" id="PS50245"/>
    </source>
</evidence>
<dbReference type="PANTHER" id="PTHR24200:SF11">
    <property type="entry name" value="TOUCAN, ISOFORM A"/>
    <property type="match status" value="1"/>
</dbReference>
<feature type="region of interest" description="Disordered" evidence="2">
    <location>
        <begin position="855"/>
        <end position="1015"/>
    </location>
</feature>
<evidence type="ECO:0000256" key="2">
    <source>
        <dbReference type="SAM" id="MobiDB-lite"/>
    </source>
</evidence>
<feature type="compositionally biased region" description="Polar residues" evidence="2">
    <location>
        <begin position="745"/>
        <end position="761"/>
    </location>
</feature>
<dbReference type="HOGENOM" id="CLU_237238_0_0_1"/>
<feature type="compositionally biased region" description="Polar residues" evidence="2">
    <location>
        <begin position="976"/>
        <end position="991"/>
    </location>
</feature>
<name>T1J0J4_STRMM</name>
<evidence type="ECO:0000313" key="4">
    <source>
        <dbReference type="EnsemblMetazoa" id="SMAR007044-PA"/>
    </source>
</evidence>
<feature type="compositionally biased region" description="Acidic residues" evidence="2">
    <location>
        <begin position="1824"/>
        <end position="1837"/>
    </location>
</feature>
<dbReference type="GO" id="GO:0005634">
    <property type="term" value="C:nucleus"/>
    <property type="evidence" value="ECO:0007669"/>
    <property type="project" value="TreeGrafter"/>
</dbReference>
<feature type="compositionally biased region" description="Basic and acidic residues" evidence="2">
    <location>
        <begin position="855"/>
        <end position="864"/>
    </location>
</feature>
<feature type="region of interest" description="Disordered" evidence="2">
    <location>
        <begin position="1607"/>
        <end position="1772"/>
    </location>
</feature>
<feature type="compositionally biased region" description="Basic and acidic residues" evidence="2">
    <location>
        <begin position="1660"/>
        <end position="1672"/>
    </location>
</feature>
<dbReference type="GO" id="GO:0005737">
    <property type="term" value="C:cytoplasm"/>
    <property type="evidence" value="ECO:0007669"/>
    <property type="project" value="TreeGrafter"/>
</dbReference>
<feature type="region of interest" description="Disordered" evidence="2">
    <location>
        <begin position="1793"/>
        <end position="1837"/>
    </location>
</feature>
<feature type="compositionally biased region" description="Low complexity" evidence="2">
    <location>
        <begin position="785"/>
        <end position="794"/>
    </location>
</feature>
<sequence>METENEILNATLRRGKYRSNLPLPRGTNISKFGYQEVPKPLHLPSIEAKPEINDRKMCLSSINIGERVCVSGTKLGVLRFYGNTSFASGWWCGIELDEAIGKNSGEIDGVKYFECRENHGIFAPPTKVELLTDVSAKMECGDGVFEAGNSNFVPESGEKVTKSKLMAPKVYPKSLPPVTRNVNNCSYVVQSDVNTTRVLNVTVNIGNSTFDKSPEVINKMNSTFSTFDKSPEVINKTNSTFSTFDKSPEVINKTNSTFSKDPEEKSYVLPEIEDEFASKLIADVSDDVKMAEDSGDFGPNEAKIGLDVEKDDFESFDFDDSLGILTPNQMIDSMFGDSLLKTPSFEDVLELNDEIVEFEETVAVTTSTPVLEKEKESISKQPDIWTEQTPKARPNESFFYLSQFDSTLENSSKNTELTNLSPIARKNEKKRDLESLHLTLVADNLSKEVINDSLHHVIEKISDKDRPMSSLTMSVTSIDTGYQGDAEGDVHSGAPSAANTPIEDQNKFGVDEKDLLSMISCDGHNFLRHPRTDVGSDSDFCSDMGTSWTESEMENEEKGRGRAARVIDGTLYYNDVNNEVNNNHVTCDIVIPSCRVKEEVPDRSSDSSTLDETLTELLPTSVDVVTVVSRVECEENVVDVKVADKKLLAVRKETPIKKFKSPKKNVMSKIKAMIEATTCKSAGSAHGGGEDGSNEAEVVVGKKAGSVRTPRKSSRWEAVMSKIAAGQAEEKAKGKAKAKREVRSRVNTNLGAAKVKNTTTRLVKRDSTLSELSENVSEVGDNLHSNRSSRSDVSSGKRKPRSARISTTTERPLSPSQLSDISTMSAASHFSSLSQTSHRASTSLLSFRGTNQIEKELNLSDRPKSTISPTVLKNNRKNVANSPMKKPPSGVLAAKKVQSSLANGGPSRTAIATPKTATLASKRANSAAQSRLATTSRVSNKSVPAASQVQLSAKAGGSDPATMSFMRRDKERRRSNSLQISKNGATDSMDSSPKHTPAPSLADLSRDEQKNRSKRWRSGSFAKLFRLCGSNLSKAEQNRVRNLKTAPVIKSGHHQPDLLNLSSAVSRETEEIKRLETVCEGHAKEISRLRSLLEQRTMGFEAFTVFAKYLVEDLDSFAHPSMIKEMEKIRRSLDACKVDLGKGLKDRAILEKSDLIVGHQNELDKLKQGHECDVTALKEMIGKNYEEEIKKLNEEFNESKIILNEKHAAEILELREMDEELYKEKWNEQLNDFRSQHSLQINTIETEYDLKVEELTKEFNGINYNLEQQLKAMVTKCSDLHRQKREYEDALLKDNNSKLQIVAGTISDLQKEIESLKAVIELRNCEIHELRAVSNKVTTLEEELYLSEEKIKLLSTKTEDLQAQVDLKNSKERQLTTEQQALKNFFEKETQMNKRLSMENEELQWKLAKSMEAPSLTALFENTSPNTSIDNSISFMTTSTPLMRGASDGEMHKNSPCKRSLPFSSNKTIPSQRSSLINRDERARHHRQRFSISENDGSMAVRDVSPAARYRRAQSLSWTVGINDFKTDVADPKLDETVLEGETSRLNGETEQNEEENVEKETENVKPAILEAAPSQVVITHAALQRRNSISPDARVPSLITMQYIHEQSSARSKRERRNSLGNLKHAEESSFTSRSCRSLSTPHDFLVRKKSPRNSPVKTKQEVAARLKAMEKEEEEEFKMEESQESVNQMSMTDSEEFSAPLTTSVNSCDSSPLPEPNDSIDQSSRSEDSSPRASPQFRSKVEKDSLGVYTMSPRMSAGESMILDDVPKENRSDASDLLLRRTFPEFYAGAKDLSSVEDNQGTPESGSLGVLPTDSTNIDLSWSEDEDEIPSESEV</sequence>
<dbReference type="STRING" id="126957.T1J0J4"/>
<feature type="compositionally biased region" description="Polar residues" evidence="2">
    <location>
        <begin position="804"/>
        <end position="819"/>
    </location>
</feature>
<dbReference type="InterPro" id="IPR036859">
    <property type="entry name" value="CAP-Gly_dom_sf"/>
</dbReference>
<evidence type="ECO:0000256" key="1">
    <source>
        <dbReference type="ARBA" id="ARBA00023054"/>
    </source>
</evidence>
<protein>
    <recommendedName>
        <fullName evidence="3">CAP-Gly domain-containing protein</fullName>
    </recommendedName>
</protein>
<organism evidence="4 5">
    <name type="scientific">Strigamia maritima</name>
    <name type="common">European centipede</name>
    <name type="synonym">Geophilus maritimus</name>
    <dbReference type="NCBI Taxonomy" id="126957"/>
    <lineage>
        <taxon>Eukaryota</taxon>
        <taxon>Metazoa</taxon>
        <taxon>Ecdysozoa</taxon>
        <taxon>Arthropoda</taxon>
        <taxon>Myriapoda</taxon>
        <taxon>Chilopoda</taxon>
        <taxon>Pleurostigmophora</taxon>
        <taxon>Geophilomorpha</taxon>
        <taxon>Linotaeniidae</taxon>
        <taxon>Strigamia</taxon>
    </lineage>
</organism>
<dbReference type="Proteomes" id="UP000014500">
    <property type="component" value="Unassembled WGS sequence"/>
</dbReference>
<dbReference type="Gene3D" id="2.30.30.190">
    <property type="entry name" value="CAP Gly-rich-like domain"/>
    <property type="match status" value="1"/>
</dbReference>
<dbReference type="PANTHER" id="PTHR24200">
    <property type="entry name" value="TOUCAN, ISOFORM A"/>
    <property type="match status" value="1"/>
</dbReference>
<feature type="compositionally biased region" description="Polar residues" evidence="2">
    <location>
        <begin position="1798"/>
        <end position="1807"/>
    </location>
</feature>
<feature type="compositionally biased region" description="Low complexity" evidence="2">
    <location>
        <begin position="1630"/>
        <end position="1642"/>
    </location>
</feature>
<feature type="domain" description="CAP-Gly" evidence="3">
    <location>
        <begin position="82"/>
        <end position="124"/>
    </location>
</feature>
<keyword evidence="5" id="KW-1185">Reference proteome</keyword>
<dbReference type="Pfam" id="PF01302">
    <property type="entry name" value="CAP_GLY"/>
    <property type="match status" value="1"/>
</dbReference>
<evidence type="ECO:0000313" key="5">
    <source>
        <dbReference type="Proteomes" id="UP000014500"/>
    </source>
</evidence>
<feature type="compositionally biased region" description="Polar residues" evidence="2">
    <location>
        <begin position="915"/>
        <end position="951"/>
    </location>
</feature>